<dbReference type="InterPro" id="IPR025736">
    <property type="entry name" value="PucR_C-HTH_dom"/>
</dbReference>
<dbReference type="Proteomes" id="UP000287533">
    <property type="component" value="Unassembled WGS sequence"/>
</dbReference>
<feature type="domain" description="PucR C-terminal helix-turn-helix" evidence="2">
    <location>
        <begin position="210"/>
        <end position="266"/>
    </location>
</feature>
<feature type="domain" description="CdaR GGDEF-like" evidence="3">
    <location>
        <begin position="48"/>
        <end position="159"/>
    </location>
</feature>
<comment type="similarity">
    <text evidence="1">Belongs to the CdaR family.</text>
</comment>
<dbReference type="OrthoDB" id="3246591at2"/>
<protein>
    <submittedName>
        <fullName evidence="4">Transcriptional regulator</fullName>
    </submittedName>
</protein>
<evidence type="ECO:0000259" key="2">
    <source>
        <dbReference type="Pfam" id="PF13556"/>
    </source>
</evidence>
<dbReference type="Pfam" id="PF13556">
    <property type="entry name" value="HTH_30"/>
    <property type="match status" value="1"/>
</dbReference>
<evidence type="ECO:0000259" key="3">
    <source>
        <dbReference type="Pfam" id="PF17853"/>
    </source>
</evidence>
<gene>
    <name evidence="4" type="ORF">D2E25_1986</name>
</gene>
<dbReference type="EMBL" id="QXGL01000012">
    <property type="protein sequence ID" value="RSX50793.1"/>
    <property type="molecule type" value="Genomic_DNA"/>
</dbReference>
<dbReference type="Gene3D" id="1.20.5.5100">
    <property type="match status" value="1"/>
</dbReference>
<dbReference type="RefSeq" id="WP_125982449.1">
    <property type="nucleotide sequence ID" value="NZ_QXGL01000012.1"/>
</dbReference>
<name>A0A430FD66_9BIFI</name>
<dbReference type="InterPro" id="IPR051448">
    <property type="entry name" value="CdaR-like_regulators"/>
</dbReference>
<dbReference type="Gene3D" id="3.30.70.2730">
    <property type="match status" value="1"/>
</dbReference>
<accession>A0A430FD66</accession>
<dbReference type="InterPro" id="IPR042070">
    <property type="entry name" value="PucR_C-HTH_sf"/>
</dbReference>
<keyword evidence="5" id="KW-1185">Reference proteome</keyword>
<dbReference type="InterPro" id="IPR041522">
    <property type="entry name" value="CdaR_GGDEF"/>
</dbReference>
<evidence type="ECO:0000256" key="1">
    <source>
        <dbReference type="ARBA" id="ARBA00006754"/>
    </source>
</evidence>
<evidence type="ECO:0000313" key="4">
    <source>
        <dbReference type="EMBL" id="RSX50793.1"/>
    </source>
</evidence>
<dbReference type="AlphaFoldDB" id="A0A430FD66"/>
<dbReference type="PANTHER" id="PTHR33744:SF7">
    <property type="entry name" value="PUCR FAMILY TRANSCRIPTIONAL REGULATOR"/>
    <property type="match status" value="1"/>
</dbReference>
<dbReference type="Gene3D" id="1.10.10.2840">
    <property type="entry name" value="PucR C-terminal helix-turn-helix domain"/>
    <property type="match status" value="1"/>
</dbReference>
<dbReference type="Pfam" id="PF17853">
    <property type="entry name" value="GGDEF_2"/>
    <property type="match status" value="1"/>
</dbReference>
<evidence type="ECO:0000313" key="5">
    <source>
        <dbReference type="Proteomes" id="UP000287533"/>
    </source>
</evidence>
<proteinExistence type="inferred from homology"/>
<sequence>MLVPMSDIDVSRDNVDFLDLLNSEAGSARSVDERLEAVVFECLANSMTDSRVSSLLNVLGFHDDFLCFAVAGRPAHTLAGTRASIRKTVRDLGGDDCIIGSHDGLCVALMSPRAAVTPEITCTNVLPAFDDRAPVCLGPLRRGVVGASRTIRAALLSIQAAPALPVVPRPMRADDALPERALLGDVDAADELVNAVYASLTASGPDDPTLETVRTFLRTGGSLETTAKELSVHPNTVRYRLKRAAETTGWDATNPREAYVLRTAIALGQMREAAAR</sequence>
<reference evidence="4 5" key="1">
    <citation type="submission" date="2018-09" db="EMBL/GenBank/DDBJ databases">
        <title>Characterization of the phylogenetic diversity of five novel species belonging to the genus Bifidobacterium.</title>
        <authorList>
            <person name="Lugli G.A."/>
            <person name="Duranti S."/>
            <person name="Milani C."/>
        </authorList>
    </citation>
    <scope>NUCLEOTIDE SEQUENCE [LARGE SCALE GENOMIC DNA]</scope>
    <source>
        <strain evidence="4 5">2034B</strain>
    </source>
</reference>
<organism evidence="4 5">
    <name type="scientific">Bifidobacterium goeldii</name>
    <dbReference type="NCBI Taxonomy" id="2306975"/>
    <lineage>
        <taxon>Bacteria</taxon>
        <taxon>Bacillati</taxon>
        <taxon>Actinomycetota</taxon>
        <taxon>Actinomycetes</taxon>
        <taxon>Bifidobacteriales</taxon>
        <taxon>Bifidobacteriaceae</taxon>
        <taxon>Bifidobacterium</taxon>
    </lineage>
</organism>
<comment type="caution">
    <text evidence="4">The sequence shown here is derived from an EMBL/GenBank/DDBJ whole genome shotgun (WGS) entry which is preliminary data.</text>
</comment>
<dbReference type="PANTHER" id="PTHR33744">
    <property type="entry name" value="CARBOHYDRATE DIACID REGULATOR"/>
    <property type="match status" value="1"/>
</dbReference>